<dbReference type="AlphaFoldDB" id="A0AAU8G843"/>
<protein>
    <submittedName>
        <fullName evidence="4">ATP-binding cassette domain-containing protein</fullName>
    </submittedName>
</protein>
<dbReference type="PANTHER" id="PTHR43038">
    <property type="entry name" value="ATP-BINDING CASSETTE, SUB-FAMILY H, MEMBER 1"/>
    <property type="match status" value="1"/>
</dbReference>
<accession>A0AAU8G843</accession>
<evidence type="ECO:0000313" key="4">
    <source>
        <dbReference type="EMBL" id="XCH31892.1"/>
    </source>
</evidence>
<evidence type="ECO:0000259" key="3">
    <source>
        <dbReference type="PROSITE" id="PS50893"/>
    </source>
</evidence>
<evidence type="ECO:0000256" key="1">
    <source>
        <dbReference type="ARBA" id="ARBA00022741"/>
    </source>
</evidence>
<dbReference type="InterPro" id="IPR027417">
    <property type="entry name" value="P-loop_NTPase"/>
</dbReference>
<dbReference type="PANTHER" id="PTHR43038:SF3">
    <property type="entry name" value="ABC TRANSPORTER G FAMILY MEMBER 20 ISOFORM X1"/>
    <property type="match status" value="1"/>
</dbReference>
<feature type="domain" description="ABC transporter" evidence="3">
    <location>
        <begin position="315"/>
        <end position="533"/>
    </location>
</feature>
<dbReference type="PROSITE" id="PS50893">
    <property type="entry name" value="ABC_TRANSPORTER_2"/>
    <property type="match status" value="2"/>
</dbReference>
<dbReference type="SMART" id="SM00382">
    <property type="entry name" value="AAA"/>
    <property type="match status" value="2"/>
</dbReference>
<gene>
    <name evidence="4" type="ORF">ABRQ22_09520</name>
</gene>
<name>A0AAU8G843_9MICO</name>
<keyword evidence="2 4" id="KW-0067">ATP-binding</keyword>
<dbReference type="EMBL" id="CP159290">
    <property type="protein sequence ID" value="XCH31892.1"/>
    <property type="molecule type" value="Genomic_DNA"/>
</dbReference>
<reference evidence="4" key="1">
    <citation type="submission" date="2024-06" db="EMBL/GenBank/DDBJ databases">
        <title>Complete genome sequence of the cellulolytic actinobacterium, Cellulosimicrobium ES-005.</title>
        <authorList>
            <person name="Matthews C.T."/>
            <person name="Underwood K.D."/>
            <person name="Ghanchi K.M."/>
            <person name="Fields S.D."/>
            <person name="Gardner S.G."/>
        </authorList>
    </citation>
    <scope>NUCLEOTIDE SEQUENCE</scope>
    <source>
        <strain evidence="4">ES-005</strain>
    </source>
</reference>
<dbReference type="GO" id="GO:0016887">
    <property type="term" value="F:ATP hydrolysis activity"/>
    <property type="evidence" value="ECO:0007669"/>
    <property type="project" value="InterPro"/>
</dbReference>
<keyword evidence="1" id="KW-0547">Nucleotide-binding</keyword>
<dbReference type="SUPFAM" id="SSF52540">
    <property type="entry name" value="P-loop containing nucleoside triphosphate hydrolases"/>
    <property type="match status" value="2"/>
</dbReference>
<dbReference type="CDD" id="cd03230">
    <property type="entry name" value="ABC_DR_subfamily_A"/>
    <property type="match status" value="1"/>
</dbReference>
<dbReference type="InterPro" id="IPR017871">
    <property type="entry name" value="ABC_transporter-like_CS"/>
</dbReference>
<dbReference type="PROSITE" id="PS00211">
    <property type="entry name" value="ABC_TRANSPORTER_1"/>
    <property type="match status" value="1"/>
</dbReference>
<dbReference type="Pfam" id="PF00005">
    <property type="entry name" value="ABC_tran"/>
    <property type="match status" value="2"/>
</dbReference>
<proteinExistence type="predicted"/>
<dbReference type="RefSeq" id="WP_353709348.1">
    <property type="nucleotide sequence ID" value="NZ_CP159290.1"/>
</dbReference>
<sequence>MTWGARGLDVTFRPGRGHVVRALAGVDLDLPRGQVTSVVGGDGAGKTTLVRALLGQLPVAGGTVDVPARDRVGYQPSSSGVWPGLTVAENVELVGDAYRMPAARRDRRADELLERAGLAEARNRLGSQLSGGMRQKLGVCLAMLHEPEVLLLDEPSTGVDPVSRVELWRLVAESAASGAAVLVTTTYLDEAERAADVVVLDAGTVLAAGTPDDVRAAAPGRITVASVAPAGAADRSWRRGRTVRTWWPDGSSSPTGGPVDPDLEDAVVALTLGRGAHGTAGAEEAHGTDDAARDAVGPAPHGPGWLAAGADAPLVRVDGAERRFGDVAAVDDVSLVVRPGEVVGLLGANGAGKTTLLRMVLGLDRLDGGRVEVLGAPPDRAGRRAVGYVPQGLGLSGELSVEENVEFVAAVYGVRDVPMLPPALAAVRRRPVAEIGLGRRRQLAFHCALLHAPRLLVLDEPTSGVDPLARARAWDAIHAQADAGVGVLVTTHYLQEAEQCDRLHVLSRGRSVASGTVADVVGGREAVVVRSREWPAAFAALDAAGLPVMLDGRAARVAGTTLATVRDALAAAGVVATCDVVPATLEETMVLVDRAATTRAGAA</sequence>
<feature type="domain" description="ABC transporter" evidence="3">
    <location>
        <begin position="5"/>
        <end position="227"/>
    </location>
</feature>
<dbReference type="InterPro" id="IPR003593">
    <property type="entry name" value="AAA+_ATPase"/>
</dbReference>
<dbReference type="GO" id="GO:0005524">
    <property type="term" value="F:ATP binding"/>
    <property type="evidence" value="ECO:0007669"/>
    <property type="project" value="UniProtKB-KW"/>
</dbReference>
<evidence type="ECO:0000256" key="2">
    <source>
        <dbReference type="ARBA" id="ARBA00022840"/>
    </source>
</evidence>
<dbReference type="InterPro" id="IPR003439">
    <property type="entry name" value="ABC_transporter-like_ATP-bd"/>
</dbReference>
<dbReference type="Gene3D" id="3.40.50.300">
    <property type="entry name" value="P-loop containing nucleotide triphosphate hydrolases"/>
    <property type="match status" value="2"/>
</dbReference>
<organism evidence="4">
    <name type="scientific">Cellulosimicrobium sp. ES-005</name>
    <dbReference type="NCBI Taxonomy" id="3163031"/>
    <lineage>
        <taxon>Bacteria</taxon>
        <taxon>Bacillati</taxon>
        <taxon>Actinomycetota</taxon>
        <taxon>Actinomycetes</taxon>
        <taxon>Micrococcales</taxon>
        <taxon>Promicromonosporaceae</taxon>
        <taxon>Cellulosimicrobium</taxon>
    </lineage>
</organism>